<accession>A0ABU6K471</accession>
<name>A0ABU6K471_9RHOO</name>
<sequence length="87" mass="9646">MLSDAHNPASDPVGVPTYVTMQQLADVVRCSKRAVQYWEESGVIPPAMRIGRFVRFDLHASLAALRERAIATQRAKEEAALRAREPA</sequence>
<evidence type="ECO:0008006" key="3">
    <source>
        <dbReference type="Google" id="ProtNLM"/>
    </source>
</evidence>
<dbReference type="EMBL" id="JAYXHS010000002">
    <property type="protein sequence ID" value="MEC5386419.1"/>
    <property type="molecule type" value="Genomic_DNA"/>
</dbReference>
<proteinExistence type="predicted"/>
<dbReference type="InterPro" id="IPR036388">
    <property type="entry name" value="WH-like_DNA-bd_sf"/>
</dbReference>
<gene>
    <name evidence="1" type="ORF">VVD49_11845</name>
</gene>
<evidence type="ECO:0000313" key="2">
    <source>
        <dbReference type="Proteomes" id="UP001331561"/>
    </source>
</evidence>
<organism evidence="1 2">
    <name type="scientific">Uliginosibacterium silvisoli</name>
    <dbReference type="NCBI Taxonomy" id="3114758"/>
    <lineage>
        <taxon>Bacteria</taxon>
        <taxon>Pseudomonadati</taxon>
        <taxon>Pseudomonadota</taxon>
        <taxon>Betaproteobacteria</taxon>
        <taxon>Rhodocyclales</taxon>
        <taxon>Zoogloeaceae</taxon>
        <taxon>Uliginosibacterium</taxon>
    </lineage>
</organism>
<dbReference type="SUPFAM" id="SSF46955">
    <property type="entry name" value="Putative DNA-binding domain"/>
    <property type="match status" value="1"/>
</dbReference>
<comment type="caution">
    <text evidence="1">The sequence shown here is derived from an EMBL/GenBank/DDBJ whole genome shotgun (WGS) entry which is preliminary data.</text>
</comment>
<dbReference type="Proteomes" id="UP001331561">
    <property type="component" value="Unassembled WGS sequence"/>
</dbReference>
<reference evidence="1 2" key="1">
    <citation type="submission" date="2024-01" db="EMBL/GenBank/DDBJ databases">
        <title>Uliginosibacterium soil sp. nov.</title>
        <authorList>
            <person name="Lv Y."/>
        </authorList>
    </citation>
    <scope>NUCLEOTIDE SEQUENCE [LARGE SCALE GENOMIC DNA]</scope>
    <source>
        <strain evidence="1 2">H3</strain>
    </source>
</reference>
<keyword evidence="2" id="KW-1185">Reference proteome</keyword>
<evidence type="ECO:0000313" key="1">
    <source>
        <dbReference type="EMBL" id="MEC5386419.1"/>
    </source>
</evidence>
<dbReference type="InterPro" id="IPR009061">
    <property type="entry name" value="DNA-bd_dom_put_sf"/>
</dbReference>
<protein>
    <recommendedName>
        <fullName evidence="3">Helix-turn-helix domain-containing protein</fullName>
    </recommendedName>
</protein>
<dbReference type="Gene3D" id="1.10.10.10">
    <property type="entry name" value="Winged helix-like DNA-binding domain superfamily/Winged helix DNA-binding domain"/>
    <property type="match status" value="1"/>
</dbReference>
<dbReference type="RefSeq" id="WP_327599385.1">
    <property type="nucleotide sequence ID" value="NZ_JAYXHS010000002.1"/>
</dbReference>